<gene>
    <name evidence="2" type="ORF">CROQUDRAFT_330885</name>
</gene>
<dbReference type="AlphaFoldDB" id="A0A9P6TEI1"/>
<proteinExistence type="predicted"/>
<protein>
    <submittedName>
        <fullName evidence="2">Uncharacterized protein</fullName>
    </submittedName>
</protein>
<evidence type="ECO:0000256" key="1">
    <source>
        <dbReference type="SAM" id="MobiDB-lite"/>
    </source>
</evidence>
<feature type="compositionally biased region" description="Basic and acidic residues" evidence="1">
    <location>
        <begin position="556"/>
        <end position="571"/>
    </location>
</feature>
<feature type="region of interest" description="Disordered" evidence="1">
    <location>
        <begin position="366"/>
        <end position="386"/>
    </location>
</feature>
<feature type="compositionally biased region" description="Gly residues" evidence="1">
    <location>
        <begin position="22"/>
        <end position="40"/>
    </location>
</feature>
<feature type="region of interest" description="Disordered" evidence="1">
    <location>
        <begin position="439"/>
        <end position="459"/>
    </location>
</feature>
<feature type="compositionally biased region" description="Acidic residues" evidence="1">
    <location>
        <begin position="650"/>
        <end position="667"/>
    </location>
</feature>
<feature type="region of interest" description="Disordered" evidence="1">
    <location>
        <begin position="506"/>
        <end position="667"/>
    </location>
</feature>
<dbReference type="Proteomes" id="UP000886653">
    <property type="component" value="Unassembled WGS sequence"/>
</dbReference>
<feature type="compositionally biased region" description="Polar residues" evidence="1">
    <location>
        <begin position="124"/>
        <end position="134"/>
    </location>
</feature>
<organism evidence="2 3">
    <name type="scientific">Cronartium quercuum f. sp. fusiforme G11</name>
    <dbReference type="NCBI Taxonomy" id="708437"/>
    <lineage>
        <taxon>Eukaryota</taxon>
        <taxon>Fungi</taxon>
        <taxon>Dikarya</taxon>
        <taxon>Basidiomycota</taxon>
        <taxon>Pucciniomycotina</taxon>
        <taxon>Pucciniomycetes</taxon>
        <taxon>Pucciniales</taxon>
        <taxon>Coleosporiaceae</taxon>
        <taxon>Cronartium</taxon>
    </lineage>
</organism>
<keyword evidence="3" id="KW-1185">Reference proteome</keyword>
<feature type="compositionally biased region" description="Polar residues" evidence="1">
    <location>
        <begin position="366"/>
        <end position="382"/>
    </location>
</feature>
<accession>A0A9P6TEI1</accession>
<comment type="caution">
    <text evidence="2">The sequence shown here is derived from an EMBL/GenBank/DDBJ whole genome shotgun (WGS) entry which is preliminary data.</text>
</comment>
<reference evidence="2" key="1">
    <citation type="submission" date="2013-11" db="EMBL/GenBank/DDBJ databases">
        <title>Genome sequence of the fusiform rust pathogen reveals effectors for host alternation and coevolution with pine.</title>
        <authorList>
            <consortium name="DOE Joint Genome Institute"/>
            <person name="Smith K."/>
            <person name="Pendleton A."/>
            <person name="Kubisiak T."/>
            <person name="Anderson C."/>
            <person name="Salamov A."/>
            <person name="Aerts A."/>
            <person name="Riley R."/>
            <person name="Clum A."/>
            <person name="Lindquist E."/>
            <person name="Ence D."/>
            <person name="Campbell M."/>
            <person name="Kronenberg Z."/>
            <person name="Feau N."/>
            <person name="Dhillon B."/>
            <person name="Hamelin R."/>
            <person name="Burleigh J."/>
            <person name="Smith J."/>
            <person name="Yandell M."/>
            <person name="Nelson C."/>
            <person name="Grigoriev I."/>
            <person name="Davis J."/>
        </authorList>
    </citation>
    <scope>NUCLEOTIDE SEQUENCE</scope>
    <source>
        <strain evidence="2">G11</strain>
    </source>
</reference>
<feature type="compositionally biased region" description="Polar residues" evidence="1">
    <location>
        <begin position="1"/>
        <end position="21"/>
    </location>
</feature>
<feature type="compositionally biased region" description="Basic and acidic residues" evidence="1">
    <location>
        <begin position="506"/>
        <end position="519"/>
    </location>
</feature>
<evidence type="ECO:0000313" key="2">
    <source>
        <dbReference type="EMBL" id="KAG0149392.1"/>
    </source>
</evidence>
<feature type="region of interest" description="Disordered" evidence="1">
    <location>
        <begin position="275"/>
        <end position="303"/>
    </location>
</feature>
<dbReference type="EMBL" id="MU167228">
    <property type="protein sequence ID" value="KAG0149392.1"/>
    <property type="molecule type" value="Genomic_DNA"/>
</dbReference>
<name>A0A9P6TEI1_9BASI</name>
<feature type="compositionally biased region" description="Acidic residues" evidence="1">
    <location>
        <begin position="626"/>
        <end position="635"/>
    </location>
</feature>
<feature type="compositionally biased region" description="Polar residues" evidence="1">
    <location>
        <begin position="49"/>
        <end position="65"/>
    </location>
</feature>
<feature type="region of interest" description="Disordered" evidence="1">
    <location>
        <begin position="1"/>
        <end position="137"/>
    </location>
</feature>
<feature type="compositionally biased region" description="Polar residues" evidence="1">
    <location>
        <begin position="95"/>
        <end position="105"/>
    </location>
</feature>
<sequence length="680" mass="73417">MYQRPSYQNNSYGSSQGNPGDSSGGRGGRGGRGSRGGGGRGRGRGFTPEQLTQVNFDYQKISTSPALGGNGHHSPNTFPQRPYEHHNSYNNSNNFRSGPTHQTSQPPRRGYPPRAPYGGSSPAQNAQGFNSGNASAYVPPHLRKKVTSTPTFSAPITPRGLSNPRFLIPIKFVKGTGADEQAVKKLEEAQMRVRKAPVVTEQVQNTPPQPVLRDHTPVMVDKIEPENHASTEMHFDLQQELVPSPSVESMERPGLDPIDQLAQNALLAIADPSSLTLNSSTDMSKTNDQTIEQPEPSTSLPKVIPVNTSLGMSPTHPSTPSELSADVLAPSQITKTMIDVSVPLETQTSIDPAVLIASLKVSEPLTSTRTQTEPSALASHTSPAIPFADPKPAEKESLTFVVDCEGDPDLVSNLPPLAPRTKTFYQPLHEPVVAPTLATAEKPTGVRPSESGWTSSGQPVSVSHLSRSILDPVVAPAAPVPQPMADVIPSSELTGEARKARKAIWEQRRIQSEPDERVRITSLESGGPGPGQVPREGDSDIEWGSDGPPGEQLSGPKKEAMKKQRSRKEQEEMAILEDYVQNTASLSDSDEEKGGEGVGAEADAKRMRSFLNSVSESGSKHKTIDELEDDDVMAEEAEHLAKGGWKSDSDDSEDSFEEYGLDCDDEDEVDGRRWQVTEEY</sequence>
<evidence type="ECO:0000313" key="3">
    <source>
        <dbReference type="Proteomes" id="UP000886653"/>
    </source>
</evidence>
<feature type="compositionally biased region" description="Basic and acidic residues" evidence="1">
    <location>
        <begin position="636"/>
        <end position="649"/>
    </location>
</feature>